<dbReference type="PANTHER" id="PTHR28259:SF1">
    <property type="entry name" value="FLUORIDE EXPORT PROTEIN 1-RELATED"/>
    <property type="match status" value="1"/>
</dbReference>
<dbReference type="GO" id="GO:0062054">
    <property type="term" value="F:fluoride channel activity"/>
    <property type="evidence" value="ECO:0007669"/>
    <property type="project" value="UniProtKB-UniRule"/>
</dbReference>
<keyword evidence="6 10" id="KW-0407">Ion channel</keyword>
<feature type="binding site" evidence="10">
    <location>
        <position position="68"/>
    </location>
    <ligand>
        <name>Na(+)</name>
        <dbReference type="ChEBI" id="CHEBI:29101"/>
        <note>structural</note>
    </ligand>
</feature>
<evidence type="ECO:0000256" key="2">
    <source>
        <dbReference type="ARBA" id="ARBA00022475"/>
    </source>
</evidence>
<evidence type="ECO:0000256" key="9">
    <source>
        <dbReference type="ARBA" id="ARBA00049940"/>
    </source>
</evidence>
<evidence type="ECO:0000256" key="5">
    <source>
        <dbReference type="ARBA" id="ARBA00023136"/>
    </source>
</evidence>
<keyword evidence="10" id="KW-0479">Metal-binding</keyword>
<feature type="transmembrane region" description="Helical" evidence="10">
    <location>
        <begin position="28"/>
        <end position="48"/>
    </location>
</feature>
<comment type="function">
    <text evidence="9 10">Fluoride-specific ion channel. Important for reducing fluoride concentration in the cell, thus reducing its toxicity.</text>
</comment>
<dbReference type="AlphaFoldDB" id="A0A919XBN0"/>
<evidence type="ECO:0000256" key="3">
    <source>
        <dbReference type="ARBA" id="ARBA00022692"/>
    </source>
</evidence>
<comment type="catalytic activity">
    <reaction evidence="8">
        <text>fluoride(in) = fluoride(out)</text>
        <dbReference type="Rhea" id="RHEA:76159"/>
        <dbReference type="ChEBI" id="CHEBI:17051"/>
    </reaction>
    <physiologicalReaction direction="left-to-right" evidence="8">
        <dbReference type="Rhea" id="RHEA:76160"/>
    </physiologicalReaction>
</comment>
<evidence type="ECO:0000256" key="7">
    <source>
        <dbReference type="ARBA" id="ARBA00035120"/>
    </source>
</evidence>
<evidence type="ECO:0000256" key="6">
    <source>
        <dbReference type="ARBA" id="ARBA00023303"/>
    </source>
</evidence>
<dbReference type="HAMAP" id="MF_00454">
    <property type="entry name" value="FluC"/>
    <property type="match status" value="1"/>
</dbReference>
<name>A0A919XBN0_9BACI</name>
<evidence type="ECO:0000256" key="8">
    <source>
        <dbReference type="ARBA" id="ARBA00035585"/>
    </source>
</evidence>
<keyword evidence="10" id="KW-0406">Ion transport</keyword>
<evidence type="ECO:0000256" key="4">
    <source>
        <dbReference type="ARBA" id="ARBA00022989"/>
    </source>
</evidence>
<dbReference type="Pfam" id="PF02537">
    <property type="entry name" value="CRCB"/>
    <property type="match status" value="1"/>
</dbReference>
<evidence type="ECO:0000256" key="10">
    <source>
        <dbReference type="HAMAP-Rule" id="MF_00454"/>
    </source>
</evidence>
<feature type="transmembrane region" description="Helical" evidence="10">
    <location>
        <begin position="57"/>
        <end position="73"/>
    </location>
</feature>
<evidence type="ECO:0000313" key="12">
    <source>
        <dbReference type="Proteomes" id="UP000676917"/>
    </source>
</evidence>
<reference evidence="11" key="1">
    <citation type="submission" date="2021-03" db="EMBL/GenBank/DDBJ databases">
        <title>Antimicrobial resistance genes in bacteria isolated from Japanese honey, and their potential for conferring macrolide and lincosamide resistance in the American foulbrood pathogen Paenibacillus larvae.</title>
        <authorList>
            <person name="Okamoto M."/>
            <person name="Kumagai M."/>
            <person name="Kanamori H."/>
            <person name="Takamatsu D."/>
        </authorList>
    </citation>
    <scope>NUCLEOTIDE SEQUENCE</scope>
    <source>
        <strain evidence="11">J43TS3</strain>
    </source>
</reference>
<keyword evidence="3 10" id="KW-0812">Transmembrane</keyword>
<comment type="subcellular location">
    <subcellularLocation>
        <location evidence="1 10">Cell membrane</location>
        <topology evidence="1 10">Multi-pass membrane protein</topology>
    </subcellularLocation>
</comment>
<accession>A0A919XBN0</accession>
<dbReference type="GO" id="GO:0140114">
    <property type="term" value="P:cellular detoxification of fluoride"/>
    <property type="evidence" value="ECO:0007669"/>
    <property type="project" value="UniProtKB-UniRule"/>
</dbReference>
<dbReference type="Proteomes" id="UP000676917">
    <property type="component" value="Unassembled WGS sequence"/>
</dbReference>
<feature type="transmembrane region" description="Helical" evidence="10">
    <location>
        <begin position="93"/>
        <end position="114"/>
    </location>
</feature>
<comment type="caution">
    <text evidence="11">The sequence shown here is derived from an EMBL/GenBank/DDBJ whole genome shotgun (WGS) entry which is preliminary data.</text>
</comment>
<keyword evidence="12" id="KW-1185">Reference proteome</keyword>
<comment type="similarity">
    <text evidence="7 10">Belongs to the fluoride channel Fluc/FEX (TC 1.A.43) family.</text>
</comment>
<comment type="activity regulation">
    <text evidence="10">Na(+) is not transported, but it plays an essential structural role and its presence is essential for fluoride channel function.</text>
</comment>
<proteinExistence type="inferred from homology"/>
<dbReference type="EMBL" id="BORP01000008">
    <property type="protein sequence ID" value="GIO28679.1"/>
    <property type="molecule type" value="Genomic_DNA"/>
</dbReference>
<dbReference type="RefSeq" id="WP_212922134.1">
    <property type="nucleotide sequence ID" value="NZ_BORP01000008.1"/>
</dbReference>
<dbReference type="GO" id="GO:0005886">
    <property type="term" value="C:plasma membrane"/>
    <property type="evidence" value="ECO:0007669"/>
    <property type="project" value="UniProtKB-SubCell"/>
</dbReference>
<protein>
    <recommendedName>
        <fullName evidence="10">Fluoride-specific ion channel FluC</fullName>
    </recommendedName>
</protein>
<keyword evidence="4 10" id="KW-1133">Transmembrane helix</keyword>
<keyword evidence="5 10" id="KW-0472">Membrane</keyword>
<gene>
    <name evidence="10" type="primary">fluC</name>
    <name evidence="10" type="synonym">crcB</name>
    <name evidence="11" type="ORF">J43TS3_32900</name>
</gene>
<dbReference type="NCBIfam" id="TIGR00494">
    <property type="entry name" value="crcB"/>
    <property type="match status" value="1"/>
</dbReference>
<dbReference type="InterPro" id="IPR003691">
    <property type="entry name" value="FluC"/>
</dbReference>
<keyword evidence="2 10" id="KW-1003">Cell membrane</keyword>
<dbReference type="GO" id="GO:0046872">
    <property type="term" value="F:metal ion binding"/>
    <property type="evidence" value="ECO:0007669"/>
    <property type="project" value="UniProtKB-KW"/>
</dbReference>
<feature type="binding site" evidence="10">
    <location>
        <position position="71"/>
    </location>
    <ligand>
        <name>Na(+)</name>
        <dbReference type="ChEBI" id="CHEBI:29101"/>
        <note>structural</note>
    </ligand>
</feature>
<keyword evidence="10" id="KW-0813">Transport</keyword>
<keyword evidence="10" id="KW-0915">Sodium</keyword>
<evidence type="ECO:0000256" key="1">
    <source>
        <dbReference type="ARBA" id="ARBA00004651"/>
    </source>
</evidence>
<dbReference type="PANTHER" id="PTHR28259">
    <property type="entry name" value="FLUORIDE EXPORT PROTEIN 1-RELATED"/>
    <property type="match status" value="1"/>
</dbReference>
<sequence>MSFLYVAVGGFFGSILRFYISTKLDKRLIGTWIANITGALLLAFIVYAHETRILSEAFWLFLGVGFCGAYTTFSTFGNEVLQLLLQKQFVQAAWYILISILVSISIVSLILWSLRYQF</sequence>
<evidence type="ECO:0000313" key="11">
    <source>
        <dbReference type="EMBL" id="GIO28679.1"/>
    </source>
</evidence>
<organism evidence="11 12">
    <name type="scientific">Ornithinibacillus bavariensis</name>
    <dbReference type="NCBI Taxonomy" id="545502"/>
    <lineage>
        <taxon>Bacteria</taxon>
        <taxon>Bacillati</taxon>
        <taxon>Bacillota</taxon>
        <taxon>Bacilli</taxon>
        <taxon>Bacillales</taxon>
        <taxon>Bacillaceae</taxon>
        <taxon>Ornithinibacillus</taxon>
    </lineage>
</organism>